<protein>
    <submittedName>
        <fullName evidence="1">Uncharacterized protein</fullName>
    </submittedName>
</protein>
<dbReference type="Proteomes" id="UP000198210">
    <property type="component" value="Chromosome I"/>
</dbReference>
<name>A0A1C5GK91_9ACTN</name>
<accession>A0A1C5GK91</accession>
<proteinExistence type="predicted"/>
<sequence>MAAGSPAGARGTDRAAAQAYEAARTADKAVRAVQRGVRNLNSAVDALASAQQIQARQAYELAKATVDALTLRAPIGGVVRAVLHECRSMDEATDRVFGER</sequence>
<reference evidence="1 2" key="1">
    <citation type="submission" date="2016-06" db="EMBL/GenBank/DDBJ databases">
        <authorList>
            <person name="Kjaerup R.B."/>
            <person name="Dalgaard T.S."/>
            <person name="Juul-Madsen H.R."/>
        </authorList>
    </citation>
    <scope>NUCLEOTIDE SEQUENCE [LARGE SCALE GENOMIC DNA]</scope>
    <source>
        <strain evidence="1 2">DSM 45097</strain>
    </source>
</reference>
<dbReference type="EMBL" id="LT607751">
    <property type="protein sequence ID" value="SCG34224.1"/>
    <property type="molecule type" value="Genomic_DNA"/>
</dbReference>
<keyword evidence="2" id="KW-1185">Reference proteome</keyword>
<evidence type="ECO:0000313" key="1">
    <source>
        <dbReference type="EMBL" id="SCG34224.1"/>
    </source>
</evidence>
<gene>
    <name evidence="1" type="ORF">GA0074704_0022</name>
</gene>
<dbReference type="AlphaFoldDB" id="A0A1C5GK91"/>
<organism evidence="1 2">
    <name type="scientific">Micromonospora siamensis</name>
    <dbReference type="NCBI Taxonomy" id="299152"/>
    <lineage>
        <taxon>Bacteria</taxon>
        <taxon>Bacillati</taxon>
        <taxon>Actinomycetota</taxon>
        <taxon>Actinomycetes</taxon>
        <taxon>Micromonosporales</taxon>
        <taxon>Micromonosporaceae</taxon>
        <taxon>Micromonospora</taxon>
    </lineage>
</organism>
<evidence type="ECO:0000313" key="2">
    <source>
        <dbReference type="Proteomes" id="UP000198210"/>
    </source>
</evidence>